<feature type="domain" description="Flagellar basal-body/hook protein C-terminal" evidence="8">
    <location>
        <begin position="201"/>
        <end position="244"/>
    </location>
</feature>
<evidence type="ECO:0000256" key="1">
    <source>
        <dbReference type="ARBA" id="ARBA00004117"/>
    </source>
</evidence>
<dbReference type="NCBIfam" id="TIGR02490">
    <property type="entry name" value="flgF"/>
    <property type="match status" value="1"/>
</dbReference>
<evidence type="ECO:0000259" key="8">
    <source>
        <dbReference type="Pfam" id="PF06429"/>
    </source>
</evidence>
<dbReference type="GO" id="GO:0071978">
    <property type="term" value="P:bacterial-type flagellum-dependent swarming motility"/>
    <property type="evidence" value="ECO:0007669"/>
    <property type="project" value="TreeGrafter"/>
</dbReference>
<gene>
    <name evidence="10" type="primary">flgF</name>
    <name evidence="11" type="ORF">EYF70_04455</name>
    <name evidence="10" type="ORF">GCM10007387_55930</name>
</gene>
<dbReference type="Pfam" id="PF00460">
    <property type="entry name" value="Flg_bb_rod"/>
    <property type="match status" value="1"/>
</dbReference>
<dbReference type="InterPro" id="IPR020013">
    <property type="entry name" value="Flagellar_FlgE/F/G"/>
</dbReference>
<evidence type="ECO:0000256" key="2">
    <source>
        <dbReference type="ARBA" id="ARBA00009677"/>
    </source>
</evidence>
<keyword evidence="10" id="KW-0282">Flagellum</keyword>
<organism evidence="10 13">
    <name type="scientific">Pseudoduganella albidiflava</name>
    <dbReference type="NCBI Taxonomy" id="321983"/>
    <lineage>
        <taxon>Bacteria</taxon>
        <taxon>Pseudomonadati</taxon>
        <taxon>Pseudomonadota</taxon>
        <taxon>Betaproteobacteria</taxon>
        <taxon>Burkholderiales</taxon>
        <taxon>Oxalobacteraceae</taxon>
        <taxon>Telluria group</taxon>
        <taxon>Pseudoduganella</taxon>
    </lineage>
</organism>
<evidence type="ECO:0000313" key="13">
    <source>
        <dbReference type="Proteomes" id="UP000628442"/>
    </source>
</evidence>
<dbReference type="AlphaFoldDB" id="A0A411WTT9"/>
<proteinExistence type="inferred from homology"/>
<evidence type="ECO:0000256" key="6">
    <source>
        <dbReference type="RuleBase" id="RU362116"/>
    </source>
</evidence>
<evidence type="ECO:0000256" key="3">
    <source>
        <dbReference type="ARBA" id="ARBA00023143"/>
    </source>
</evidence>
<dbReference type="Proteomes" id="UP000292307">
    <property type="component" value="Chromosome"/>
</dbReference>
<dbReference type="EMBL" id="CP036401">
    <property type="protein sequence ID" value="QBI00183.1"/>
    <property type="molecule type" value="Genomic_DNA"/>
</dbReference>
<dbReference type="GO" id="GO:0030694">
    <property type="term" value="C:bacterial-type flagellum basal body, rod"/>
    <property type="evidence" value="ECO:0007669"/>
    <property type="project" value="UniProtKB-UniRule"/>
</dbReference>
<reference evidence="10" key="3">
    <citation type="submission" date="2022-12" db="EMBL/GenBank/DDBJ databases">
        <authorList>
            <person name="Sun Q."/>
            <person name="Kim S."/>
        </authorList>
    </citation>
    <scope>NUCLEOTIDE SEQUENCE</scope>
    <source>
        <strain evidence="10">KCTC 12343</strain>
    </source>
</reference>
<comment type="subcellular location">
    <subcellularLocation>
        <location evidence="1 6">Bacterial flagellum basal body</location>
    </subcellularLocation>
</comment>
<accession>A0A411WTT9</accession>
<evidence type="ECO:0000313" key="12">
    <source>
        <dbReference type="Proteomes" id="UP000292307"/>
    </source>
</evidence>
<dbReference type="InterPro" id="IPR012836">
    <property type="entry name" value="FlgF"/>
</dbReference>
<evidence type="ECO:0000256" key="5">
    <source>
        <dbReference type="ARBA" id="ARBA00040228"/>
    </source>
</evidence>
<dbReference type="SUPFAM" id="SSF117143">
    <property type="entry name" value="Flagellar hook protein flgE"/>
    <property type="match status" value="1"/>
</dbReference>
<protein>
    <recommendedName>
        <fullName evidence="5 6">Flagellar basal-body rod protein FlgF</fullName>
    </recommendedName>
</protein>
<dbReference type="Proteomes" id="UP000628442">
    <property type="component" value="Unassembled WGS sequence"/>
</dbReference>
<dbReference type="PANTHER" id="PTHR30435:SF18">
    <property type="entry name" value="FLAGELLAR BASAL-BODY ROD PROTEIN FLGF"/>
    <property type="match status" value="1"/>
</dbReference>
<name>A0A411WTT9_9BURK</name>
<evidence type="ECO:0000313" key="10">
    <source>
        <dbReference type="EMBL" id="GGY66472.1"/>
    </source>
</evidence>
<comment type="similarity">
    <text evidence="2 6">Belongs to the flagella basal body rod proteins family.</text>
</comment>
<dbReference type="NCBIfam" id="TIGR03506">
    <property type="entry name" value="FlgEFG_subfam"/>
    <property type="match status" value="1"/>
</dbReference>
<reference evidence="10" key="1">
    <citation type="journal article" date="2014" name="Int. J. Syst. Evol. Microbiol.">
        <title>Complete genome sequence of Corynebacterium casei LMG S-19264T (=DSM 44701T), isolated from a smear-ripened cheese.</title>
        <authorList>
            <consortium name="US DOE Joint Genome Institute (JGI-PGF)"/>
            <person name="Walter F."/>
            <person name="Albersmeier A."/>
            <person name="Kalinowski J."/>
            <person name="Ruckert C."/>
        </authorList>
    </citation>
    <scope>NUCLEOTIDE SEQUENCE</scope>
    <source>
        <strain evidence="10">KCTC 12343</strain>
    </source>
</reference>
<dbReference type="InterPro" id="IPR010930">
    <property type="entry name" value="Flg_bb/hook_C_dom"/>
</dbReference>
<dbReference type="PANTHER" id="PTHR30435">
    <property type="entry name" value="FLAGELLAR PROTEIN"/>
    <property type="match status" value="1"/>
</dbReference>
<reference evidence="11 12" key="2">
    <citation type="submission" date="2019-02" db="EMBL/GenBank/DDBJ databases">
        <title>Draft Genome Sequences of Six Type Strains of the Genus Massilia.</title>
        <authorList>
            <person name="Miess H."/>
            <person name="Frediansyhah A."/>
            <person name="Gross H."/>
        </authorList>
    </citation>
    <scope>NUCLEOTIDE SEQUENCE [LARGE SCALE GENOMIC DNA]</scope>
    <source>
        <strain evidence="11 12">DSM 17472</strain>
    </source>
</reference>
<dbReference type="EMBL" id="BMWV01000020">
    <property type="protein sequence ID" value="GGY66472.1"/>
    <property type="molecule type" value="Genomic_DNA"/>
</dbReference>
<dbReference type="Pfam" id="PF22692">
    <property type="entry name" value="LlgE_F_G_D1"/>
    <property type="match status" value="1"/>
</dbReference>
<evidence type="ECO:0000259" key="7">
    <source>
        <dbReference type="Pfam" id="PF00460"/>
    </source>
</evidence>
<comment type="subunit">
    <text evidence="4 6">The basal body constitutes a major portion of the flagellar organelle and consists of five rings (E,L,P,S, and M) mounted on a central rod. The rod consists of about 26 subunits of FlgG in the distal portion, and FlgB, FlgC and FlgF are thought to build up the proximal portion of the rod with about 6 subunits each.</text>
</comment>
<dbReference type="InterPro" id="IPR053967">
    <property type="entry name" value="LlgE_F_G-like_D1"/>
</dbReference>
<dbReference type="NCBIfam" id="NF009280">
    <property type="entry name" value="PRK12640.1"/>
    <property type="match status" value="1"/>
</dbReference>
<keyword evidence="3 6" id="KW-0975">Bacterial flagellum</keyword>
<keyword evidence="10" id="KW-0966">Cell projection</keyword>
<sequence>MDRLIYTAMTGARHILDQQATTSNNLANATTVGFRAQIDAFRAVPVVSEGMPTRTFVVDNTVGADFRPGPLETTGRPMDVAIRGEGWFAVQSPDGSEAYTRNGSFKVSENGLLQTSGGLTLQSEGGGPIAVPPNTEISISADGTVSGIDASQVQAGPTNIIGRLKLVNPDVAGLVRGDDGLFRQQSGEPAAADPAVRVADGCLELSNVNPVDAMVNMITLARSFETQMSLLKNAENNAAKAAQILALN</sequence>
<keyword evidence="12" id="KW-1185">Reference proteome</keyword>
<evidence type="ECO:0000313" key="11">
    <source>
        <dbReference type="EMBL" id="QBI00183.1"/>
    </source>
</evidence>
<evidence type="ECO:0000256" key="4">
    <source>
        <dbReference type="ARBA" id="ARBA00038560"/>
    </source>
</evidence>
<dbReference type="InterPro" id="IPR037925">
    <property type="entry name" value="FlgE/F/G-like"/>
</dbReference>
<dbReference type="OrthoDB" id="9804559at2"/>
<feature type="domain" description="Flagellar basal body rod protein N-terminal" evidence="7">
    <location>
        <begin position="5"/>
        <end position="35"/>
    </location>
</feature>
<keyword evidence="10" id="KW-0969">Cilium</keyword>
<feature type="domain" description="Flagellar hook protein FlgE/F/G-like D1" evidence="9">
    <location>
        <begin position="81"/>
        <end position="146"/>
    </location>
</feature>
<evidence type="ECO:0000259" key="9">
    <source>
        <dbReference type="Pfam" id="PF22692"/>
    </source>
</evidence>
<dbReference type="Pfam" id="PF06429">
    <property type="entry name" value="Flg_bbr_C"/>
    <property type="match status" value="1"/>
</dbReference>
<dbReference type="RefSeq" id="WP_131144326.1">
    <property type="nucleotide sequence ID" value="NZ_BMWV01000020.1"/>
</dbReference>
<dbReference type="InterPro" id="IPR001444">
    <property type="entry name" value="Flag_bb_rod_N"/>
</dbReference>